<reference evidence="1" key="2">
    <citation type="journal article" date="2023" name="IMA Fungus">
        <title>Comparative genomic study of the Penicillium genus elucidates a diverse pangenome and 15 lateral gene transfer events.</title>
        <authorList>
            <person name="Petersen C."/>
            <person name="Sorensen T."/>
            <person name="Nielsen M.R."/>
            <person name="Sondergaard T.E."/>
            <person name="Sorensen J.L."/>
            <person name="Fitzpatrick D.A."/>
            <person name="Frisvad J.C."/>
            <person name="Nielsen K.L."/>
        </authorList>
    </citation>
    <scope>NUCLEOTIDE SEQUENCE</scope>
    <source>
        <strain evidence="1">IBT 30069</strain>
    </source>
</reference>
<dbReference type="OrthoDB" id="39175at2759"/>
<accession>A0A9W9F645</accession>
<name>A0A9W9F645_9EURO</name>
<dbReference type="EMBL" id="JAPQKH010000006">
    <property type="protein sequence ID" value="KAJ5094207.1"/>
    <property type="molecule type" value="Genomic_DNA"/>
</dbReference>
<organism evidence="1 2">
    <name type="scientific">Penicillium angulare</name>
    <dbReference type="NCBI Taxonomy" id="116970"/>
    <lineage>
        <taxon>Eukaryota</taxon>
        <taxon>Fungi</taxon>
        <taxon>Dikarya</taxon>
        <taxon>Ascomycota</taxon>
        <taxon>Pezizomycotina</taxon>
        <taxon>Eurotiomycetes</taxon>
        <taxon>Eurotiomycetidae</taxon>
        <taxon>Eurotiales</taxon>
        <taxon>Aspergillaceae</taxon>
        <taxon>Penicillium</taxon>
    </lineage>
</organism>
<dbReference type="AlphaFoldDB" id="A0A9W9F645"/>
<comment type="caution">
    <text evidence="1">The sequence shown here is derived from an EMBL/GenBank/DDBJ whole genome shotgun (WGS) entry which is preliminary data.</text>
</comment>
<evidence type="ECO:0008006" key="3">
    <source>
        <dbReference type="Google" id="ProtNLM"/>
    </source>
</evidence>
<dbReference type="Proteomes" id="UP001149165">
    <property type="component" value="Unassembled WGS sequence"/>
</dbReference>
<keyword evidence="2" id="KW-1185">Reference proteome</keyword>
<evidence type="ECO:0000313" key="1">
    <source>
        <dbReference type="EMBL" id="KAJ5094207.1"/>
    </source>
</evidence>
<evidence type="ECO:0000313" key="2">
    <source>
        <dbReference type="Proteomes" id="UP001149165"/>
    </source>
</evidence>
<protein>
    <recommendedName>
        <fullName evidence="3">Transcription factor domain-containing protein</fullName>
    </recommendedName>
</protein>
<proteinExistence type="predicted"/>
<gene>
    <name evidence="1" type="ORF">N7456_010068</name>
</gene>
<reference evidence="1" key="1">
    <citation type="submission" date="2022-11" db="EMBL/GenBank/DDBJ databases">
        <authorList>
            <person name="Petersen C."/>
        </authorList>
    </citation>
    <scope>NUCLEOTIDE SEQUENCE</scope>
    <source>
        <strain evidence="1">IBT 30069</strain>
    </source>
</reference>
<sequence>MSRIFAERRDSSMKHMGAYSPGLVHQTRSQLYYSQAIQSLASLKQIENSSNFRTVFTVSVLFAYIESSMGNFQGFNCHVQGLLKFLSEVHDNPEDPELHAILTAWMQIRFVVWWARVYFSPLEVHRNIPPVLLPGSIDGSLETTEERRVNVLNIMCESHRLNCNHILKYWVCSPNPDDDEATYYKLNEQAKKLDLWLLHLPVTEQPSELQMQIQAFHENEWNDSILFQSHDAALNFAYYVLARIMQCTGAISRLRNRSFHRDHNSSEEQSWTRLLLQIAKGTDMQSSVSKNSYTIGFSGLLLAALLRCQDLSLGLEIQNWLEALHNLQPTEEGAFPIYQTLGVAKMVNHQRTLGREIYGVSQLEDDGGGFPKFTAYNSQSISSLLLHGVCITSGEIFTECVSIEV</sequence>